<reference evidence="4 5" key="1">
    <citation type="submission" date="2006-10" db="EMBL/GenBank/DDBJ databases">
        <title>Complete sequence of Methanosaeta thermophila PT.</title>
        <authorList>
            <consortium name="US DOE Joint Genome Institute"/>
            <person name="Copeland A."/>
            <person name="Lucas S."/>
            <person name="Lapidus A."/>
            <person name="Barry K."/>
            <person name="Detter J.C."/>
            <person name="Glavina del Rio T."/>
            <person name="Hammon N."/>
            <person name="Israni S."/>
            <person name="Pitluck S."/>
            <person name="Chain P."/>
            <person name="Malfatti S."/>
            <person name="Shin M."/>
            <person name="Vergez L."/>
            <person name="Schmutz J."/>
            <person name="Larimer F."/>
            <person name="Land M."/>
            <person name="Hauser L."/>
            <person name="Kyrpides N."/>
            <person name="Kim E."/>
            <person name="Smith K.S."/>
            <person name="Ingram-Smith C."/>
            <person name="Richardson P."/>
        </authorList>
    </citation>
    <scope>NUCLEOTIDE SEQUENCE [LARGE SCALE GENOMIC DNA]</scope>
    <source>
        <strain evidence="5">DSM 6194 / JCM 14653 / NBRC 101360 / PT</strain>
    </source>
</reference>
<dbReference type="GeneID" id="4462157"/>
<dbReference type="Pfam" id="PF02824">
    <property type="entry name" value="TGS"/>
    <property type="match status" value="1"/>
</dbReference>
<dbReference type="AlphaFoldDB" id="A0B5K0"/>
<dbReference type="InterPro" id="IPR006073">
    <property type="entry name" value="GTP-bd"/>
</dbReference>
<dbReference type="SUPFAM" id="SSF81271">
    <property type="entry name" value="TGS-like"/>
    <property type="match status" value="1"/>
</dbReference>
<keyword evidence="5" id="KW-1185">Reference proteome</keyword>
<dbReference type="InterPro" id="IPR012676">
    <property type="entry name" value="TGS-like"/>
</dbReference>
<dbReference type="PROSITE" id="PS51710">
    <property type="entry name" value="G_OBG"/>
    <property type="match status" value="1"/>
</dbReference>
<dbReference type="Proteomes" id="UP000000674">
    <property type="component" value="Chromosome"/>
</dbReference>
<name>A0B5K0_METTP</name>
<comment type="similarity">
    <text evidence="1">Belongs to the RelA/SpoT family.</text>
</comment>
<dbReference type="InterPro" id="IPR013646">
    <property type="entry name" value="YGR210-like_G4"/>
</dbReference>
<dbReference type="NCBIfam" id="NF007171">
    <property type="entry name" value="PRK09602.1"/>
    <property type="match status" value="1"/>
</dbReference>
<accession>A0B5K0</accession>
<dbReference type="HOGENOM" id="CLU_037276_1_0_2"/>
<proteinExistence type="inferred from homology"/>
<dbReference type="PRINTS" id="PR00326">
    <property type="entry name" value="GTP1OBG"/>
</dbReference>
<dbReference type="Pfam" id="PF01926">
    <property type="entry name" value="MMR_HSR1"/>
    <property type="match status" value="1"/>
</dbReference>
<dbReference type="EMBL" id="CP000477">
    <property type="protein sequence ID" value="ABK13974.1"/>
    <property type="molecule type" value="Genomic_DNA"/>
</dbReference>
<dbReference type="CDD" id="cd01669">
    <property type="entry name" value="TGS_MJ1332_like"/>
    <property type="match status" value="1"/>
</dbReference>
<dbReference type="InterPro" id="IPR012675">
    <property type="entry name" value="Beta-grasp_dom_sf"/>
</dbReference>
<dbReference type="Gene3D" id="3.40.50.300">
    <property type="entry name" value="P-loop containing nucleotide triphosphate hydrolases"/>
    <property type="match status" value="1"/>
</dbReference>
<dbReference type="KEGG" id="mtp:Mthe_0175"/>
<keyword evidence="2" id="KW-0547">Nucleotide-binding</keyword>
<evidence type="ECO:0000256" key="1">
    <source>
        <dbReference type="ARBA" id="ARBA00007476"/>
    </source>
</evidence>
<evidence type="ECO:0000313" key="5">
    <source>
        <dbReference type="Proteomes" id="UP000000674"/>
    </source>
</evidence>
<dbReference type="InterPro" id="IPR004095">
    <property type="entry name" value="TGS"/>
</dbReference>
<dbReference type="STRING" id="349307.Mthe_0175"/>
<dbReference type="PANTHER" id="PTHR23305">
    <property type="entry name" value="OBG GTPASE FAMILY"/>
    <property type="match status" value="1"/>
</dbReference>
<dbReference type="InterPro" id="IPR027417">
    <property type="entry name" value="P-loop_NTPase"/>
</dbReference>
<dbReference type="GO" id="GO:0005525">
    <property type="term" value="F:GTP binding"/>
    <property type="evidence" value="ECO:0007669"/>
    <property type="project" value="InterPro"/>
</dbReference>
<dbReference type="FunFam" id="3.10.20.30:FF:000002">
    <property type="entry name" value="GTP pyrophosphokinase (RelA/SpoT)"/>
    <property type="match status" value="1"/>
</dbReference>
<dbReference type="CDD" id="cd01899">
    <property type="entry name" value="Ygr210"/>
    <property type="match status" value="1"/>
</dbReference>
<dbReference type="InterPro" id="IPR031167">
    <property type="entry name" value="G_OBG"/>
</dbReference>
<dbReference type="Gene3D" id="1.10.8.470">
    <property type="match status" value="1"/>
</dbReference>
<dbReference type="Gene3D" id="3.10.20.30">
    <property type="match status" value="1"/>
</dbReference>
<dbReference type="GO" id="GO:0016887">
    <property type="term" value="F:ATP hydrolysis activity"/>
    <property type="evidence" value="ECO:0007669"/>
    <property type="project" value="TreeGrafter"/>
</dbReference>
<organism evidence="4 5">
    <name type="scientific">Methanothrix thermoacetophila (strain DSM 6194 / JCM 14653 / NBRC 101360 / PT)</name>
    <name type="common">Methanosaeta thermophila</name>
    <dbReference type="NCBI Taxonomy" id="349307"/>
    <lineage>
        <taxon>Archaea</taxon>
        <taxon>Methanobacteriati</taxon>
        <taxon>Methanobacteriota</taxon>
        <taxon>Stenosarchaea group</taxon>
        <taxon>Methanomicrobia</taxon>
        <taxon>Methanotrichales</taxon>
        <taxon>Methanotrichaceae</taxon>
        <taxon>Methanothrix</taxon>
    </lineage>
</organism>
<gene>
    <name evidence="4" type="ordered locus">Mthe_0175</name>
</gene>
<dbReference type="RefSeq" id="WP_011695373.1">
    <property type="nucleotide sequence ID" value="NC_008553.1"/>
</dbReference>
<evidence type="ECO:0000259" key="3">
    <source>
        <dbReference type="PROSITE" id="PS51710"/>
    </source>
</evidence>
<protein>
    <recommendedName>
        <fullName evidence="3">OBG-type G domain-containing protein</fullName>
    </recommendedName>
</protein>
<feature type="domain" description="OBG-type G" evidence="3">
    <location>
        <begin position="2"/>
        <end position="264"/>
    </location>
</feature>
<dbReference type="PANTHER" id="PTHR23305:SF1">
    <property type="entry name" value="OBG-TYPE G DOMAIN-CONTAINING PROTEIN"/>
    <property type="match status" value="1"/>
</dbReference>
<evidence type="ECO:0000256" key="2">
    <source>
        <dbReference type="ARBA" id="ARBA00022741"/>
    </source>
</evidence>
<dbReference type="GO" id="GO:0005737">
    <property type="term" value="C:cytoplasm"/>
    <property type="evidence" value="ECO:0007669"/>
    <property type="project" value="TreeGrafter"/>
</dbReference>
<dbReference type="Pfam" id="PF08438">
    <property type="entry name" value="YGR210-like_G4"/>
    <property type="match status" value="1"/>
</dbReference>
<dbReference type="OrthoDB" id="5875at2157"/>
<evidence type="ECO:0000313" key="4">
    <source>
        <dbReference type="EMBL" id="ABK13974.1"/>
    </source>
</evidence>
<dbReference type="SUPFAM" id="SSF52540">
    <property type="entry name" value="P-loop containing nucleoside triphosphate hydrolases"/>
    <property type="match status" value="1"/>
</dbReference>
<sequence length="390" mass="43182">MLSIGLAGKPNAGKSTFFKAATLADVEIANYPFTTIDANHGVSYVRVKCPCVELGIEGGCGRCINGSRFVPVELIDVAGLVPDAHLGRGLGNEFLDSLRLAEVVIHVLDASGSTDAEGNPVGIGNYDPLKDVEFLKREISMWLFGILERNWTKLMRQYTSEKAKPEQIIYEQLGGAGVSDKDVRWALSRMDSDPATWSEDDLRRFAELLRQSSKPMIIAANKIDLAPRENIRRLMELDEIVVPVSGAAEIALRMADKAGVIRYLPGDPDFEIVGELNRAQKAGLDKIRVLLKEYGSTGVQECINRAVFDLLDYITVYPVEDENKFTDRDGVVLPDAFLMKRGSTARDLAYRVHTELGESFLFAIDARRKLRVGEKYELKDGDVIKIVATK</sequence>